<accession>A0A6L9L053</accession>
<evidence type="ECO:0000256" key="1">
    <source>
        <dbReference type="ARBA" id="ARBA00023235"/>
    </source>
</evidence>
<dbReference type="GO" id="GO:0016853">
    <property type="term" value="F:isomerase activity"/>
    <property type="evidence" value="ECO:0007669"/>
    <property type="project" value="UniProtKB-KW"/>
</dbReference>
<dbReference type="Proteomes" id="UP000474175">
    <property type="component" value="Unassembled WGS sequence"/>
</dbReference>
<feature type="domain" description="Xylose isomerase-like TIM barrel" evidence="2">
    <location>
        <begin position="82"/>
        <end position="279"/>
    </location>
</feature>
<keyword evidence="1" id="KW-0413">Isomerase</keyword>
<dbReference type="RefSeq" id="WP_163942708.1">
    <property type="nucleotide sequence ID" value="NZ_JAAFZH010000001.1"/>
</dbReference>
<sequence length="290" mass="32254">MTTRRTALKTLTGSALTLSLTESLANSTPQSETTMLKLKGRINHSVCRWCYSKISLDDLCKAAKEMGITSIDLTGPEEWPTLKKYGLTCALPQGAGKGINDGFNDPKFHDELVASYEAIFPKLKAAGLNTVICFSGNRRGMSDEQGLENCAVGLKRLMPSAEKHGITMIMELLNSKVNHKDYMCDHTAWGVELCKKVGSENFKLLYDIYHMQIMEGDIIRTIQESSKYIGHYHTGGNPGRNEIDETQEIYYPAIMKAIVDTGFKGYVAQEFIPKRDPLKSLKEAVLICDV</sequence>
<dbReference type="InterPro" id="IPR036237">
    <property type="entry name" value="Xyl_isomerase-like_sf"/>
</dbReference>
<dbReference type="InterPro" id="IPR050417">
    <property type="entry name" value="Sugar_Epim/Isomerase"/>
</dbReference>
<evidence type="ECO:0000313" key="3">
    <source>
        <dbReference type="EMBL" id="NDU93895.1"/>
    </source>
</evidence>
<dbReference type="PANTHER" id="PTHR43489">
    <property type="entry name" value="ISOMERASE"/>
    <property type="match status" value="1"/>
</dbReference>
<evidence type="ECO:0000313" key="4">
    <source>
        <dbReference type="Proteomes" id="UP000474175"/>
    </source>
</evidence>
<dbReference type="InterPro" id="IPR013022">
    <property type="entry name" value="Xyl_isomerase-like_TIM-brl"/>
</dbReference>
<dbReference type="EMBL" id="JAAFZH010000001">
    <property type="protein sequence ID" value="NDU93895.1"/>
    <property type="molecule type" value="Genomic_DNA"/>
</dbReference>
<name>A0A6L9L053_9BACT</name>
<dbReference type="AlphaFoldDB" id="A0A6L9L053"/>
<protein>
    <submittedName>
        <fullName evidence="3">TIM barrel protein</fullName>
    </submittedName>
</protein>
<gene>
    <name evidence="3" type="ORF">GK108_03345</name>
</gene>
<comment type="caution">
    <text evidence="3">The sequence shown here is derived from an EMBL/GenBank/DDBJ whole genome shotgun (WGS) entry which is preliminary data.</text>
</comment>
<dbReference type="SUPFAM" id="SSF51658">
    <property type="entry name" value="Xylose isomerase-like"/>
    <property type="match status" value="1"/>
</dbReference>
<dbReference type="Gene3D" id="3.20.20.150">
    <property type="entry name" value="Divalent-metal-dependent TIM barrel enzymes"/>
    <property type="match status" value="1"/>
</dbReference>
<proteinExistence type="predicted"/>
<dbReference type="PANTHER" id="PTHR43489:SF3">
    <property type="entry name" value="XYLOSE ISOMERASE DOMAIN PROTEIN TIM BARREL"/>
    <property type="match status" value="1"/>
</dbReference>
<dbReference type="Pfam" id="PF01261">
    <property type="entry name" value="AP_endonuc_2"/>
    <property type="match status" value="1"/>
</dbReference>
<organism evidence="3 4">
    <name type="scientific">Spirosoma terrae</name>
    <dbReference type="NCBI Taxonomy" id="1968276"/>
    <lineage>
        <taxon>Bacteria</taxon>
        <taxon>Pseudomonadati</taxon>
        <taxon>Bacteroidota</taxon>
        <taxon>Cytophagia</taxon>
        <taxon>Cytophagales</taxon>
        <taxon>Cytophagaceae</taxon>
        <taxon>Spirosoma</taxon>
    </lineage>
</organism>
<reference evidence="3 4" key="1">
    <citation type="submission" date="2020-02" db="EMBL/GenBank/DDBJ databases">
        <title>Draft genome sequence of two Spirosoma agri KCTC 52727 and Spirosoma terrae KCTC 52035.</title>
        <authorList>
            <person name="Rojas J."/>
            <person name="Ambika Manirajan B."/>
            <person name="Suarez C."/>
            <person name="Ratering S."/>
            <person name="Schnell S."/>
        </authorList>
    </citation>
    <scope>NUCLEOTIDE SEQUENCE [LARGE SCALE GENOMIC DNA]</scope>
    <source>
        <strain evidence="3 4">KCTC 52035</strain>
    </source>
</reference>
<evidence type="ECO:0000259" key="2">
    <source>
        <dbReference type="Pfam" id="PF01261"/>
    </source>
</evidence>
<keyword evidence="4" id="KW-1185">Reference proteome</keyword>